<dbReference type="KEGG" id="bmic:BMR1_02g02712"/>
<dbReference type="EMBL" id="FO082872">
    <property type="protein sequence ID" value="SJK86034.1"/>
    <property type="molecule type" value="Genomic_DNA"/>
</dbReference>
<organism evidence="2 3">
    <name type="scientific">Babesia microti (strain RI)</name>
    <dbReference type="NCBI Taxonomy" id="1133968"/>
    <lineage>
        <taxon>Eukaryota</taxon>
        <taxon>Sar</taxon>
        <taxon>Alveolata</taxon>
        <taxon>Apicomplexa</taxon>
        <taxon>Aconoidasida</taxon>
        <taxon>Piroplasmida</taxon>
        <taxon>Babesiidae</taxon>
        <taxon>Babesia</taxon>
    </lineage>
</organism>
<accession>A0A1R4AAP6</accession>
<dbReference type="GeneID" id="33043657"/>
<name>A0A1R4AAP6_BABMR</name>
<reference evidence="2 3" key="2">
    <citation type="journal article" date="2013" name="PLoS ONE">
        <title>Whole genome mapping and re-organization of the nuclear and mitochondrial genomes of Babesia microti isolates.</title>
        <authorList>
            <person name="Cornillot E."/>
            <person name="Dassouli A."/>
            <person name="Garg A."/>
            <person name="Pachikara N."/>
            <person name="Randazzo S."/>
            <person name="Depoix D."/>
            <person name="Carcy B."/>
            <person name="Delbecq S."/>
            <person name="Frutos R."/>
            <person name="Silva J.C."/>
            <person name="Sutton R."/>
            <person name="Krause P.J."/>
            <person name="Mamoun C.B."/>
        </authorList>
    </citation>
    <scope>NUCLEOTIDE SEQUENCE [LARGE SCALE GENOMIC DNA]</scope>
    <source>
        <strain evidence="2 3">RI</strain>
    </source>
</reference>
<dbReference type="AlphaFoldDB" id="A0A1R4AAP6"/>
<protein>
    <submittedName>
        <fullName evidence="2">Uncharacterized protein</fullName>
    </submittedName>
</protein>
<dbReference type="RefSeq" id="XP_021338231.1">
    <property type="nucleotide sequence ID" value="XM_021481607.1"/>
</dbReference>
<evidence type="ECO:0000256" key="1">
    <source>
        <dbReference type="SAM" id="Phobius"/>
    </source>
</evidence>
<dbReference type="Proteomes" id="UP000002899">
    <property type="component" value="Chromosome II"/>
</dbReference>
<proteinExistence type="predicted"/>
<reference evidence="2 3" key="3">
    <citation type="journal article" date="2016" name="Sci. Rep.">
        <title>Genome-wide diversity and gene expression profiling of Babesia microti isolates identify polymorphic genes that mediate host-pathogen interactions.</title>
        <authorList>
            <person name="Silva J.C."/>
            <person name="Cornillot E."/>
            <person name="McCracken C."/>
            <person name="Usmani-Brown S."/>
            <person name="Dwivedi A."/>
            <person name="Ifeonu O.O."/>
            <person name="Crabtree J."/>
            <person name="Gotia H.T."/>
            <person name="Virji A.Z."/>
            <person name="Reynes C."/>
            <person name="Colinge J."/>
            <person name="Kumar V."/>
            <person name="Lawres L."/>
            <person name="Pazzi J.E."/>
            <person name="Pablo J.V."/>
            <person name="Hung C."/>
            <person name="Brancato J."/>
            <person name="Kumari P."/>
            <person name="Orvis J."/>
            <person name="Tretina K."/>
            <person name="Chibucos M."/>
            <person name="Ott S."/>
            <person name="Sadzewicz L."/>
            <person name="Sengamalay N."/>
            <person name="Shetty A.C."/>
            <person name="Su Q."/>
            <person name="Tallon L."/>
            <person name="Fraser C.M."/>
            <person name="Frutos R."/>
            <person name="Molina D.M."/>
            <person name="Krause P.J."/>
            <person name="Ben Mamoun C."/>
        </authorList>
    </citation>
    <scope>NUCLEOTIDE SEQUENCE [LARGE SCALE GENOMIC DNA]</scope>
    <source>
        <strain evidence="2 3">RI</strain>
    </source>
</reference>
<dbReference type="VEuPathDB" id="PiroplasmaDB:BMR1_02g02712"/>
<feature type="transmembrane region" description="Helical" evidence="1">
    <location>
        <begin position="27"/>
        <end position="48"/>
    </location>
</feature>
<evidence type="ECO:0000313" key="2">
    <source>
        <dbReference type="EMBL" id="SJK86034.1"/>
    </source>
</evidence>
<reference evidence="2 3" key="1">
    <citation type="journal article" date="2012" name="Nucleic Acids Res.">
        <title>Sequencing of the smallest Apicomplexan genome from the human pathogen Babesia microti.</title>
        <authorList>
            <person name="Cornillot E."/>
            <person name="Hadj-Kaddour K."/>
            <person name="Dassouli A."/>
            <person name="Noel B."/>
            <person name="Ranwez V."/>
            <person name="Vacherie B."/>
            <person name="Augagneur Y."/>
            <person name="Bres V."/>
            <person name="Duclos A."/>
            <person name="Randazzo S."/>
            <person name="Carcy B."/>
            <person name="Debierre-Grockiego F."/>
            <person name="Delbecq S."/>
            <person name="Moubri-Menage K."/>
            <person name="Shams-Eldin H."/>
            <person name="Usmani-Brown S."/>
            <person name="Bringaud F."/>
            <person name="Wincker P."/>
            <person name="Vivares C.P."/>
            <person name="Schwarz R.T."/>
            <person name="Schetters T.P."/>
            <person name="Krause P.J."/>
            <person name="Gorenflot A."/>
            <person name="Berry V."/>
            <person name="Barbe V."/>
            <person name="Ben Mamoun C."/>
        </authorList>
    </citation>
    <scope>NUCLEOTIDE SEQUENCE [LARGE SCALE GENOMIC DNA]</scope>
    <source>
        <strain evidence="2 3">RI</strain>
    </source>
</reference>
<keyword evidence="1" id="KW-0812">Transmembrane</keyword>
<sequence>MVLSMSSRDRFNALLEQWILPEYRMPLLCVYSINAFLFVAKIVLGNIIGG</sequence>
<keyword evidence="3" id="KW-1185">Reference proteome</keyword>
<keyword evidence="1" id="KW-0472">Membrane</keyword>
<evidence type="ECO:0000313" key="3">
    <source>
        <dbReference type="Proteomes" id="UP000002899"/>
    </source>
</evidence>
<keyword evidence="1" id="KW-1133">Transmembrane helix</keyword>